<gene>
    <name evidence="2" type="ORF">HYALB_00010349</name>
</gene>
<dbReference type="Proteomes" id="UP000701801">
    <property type="component" value="Unassembled WGS sequence"/>
</dbReference>
<evidence type="ECO:0000256" key="1">
    <source>
        <dbReference type="SAM" id="MobiDB-lite"/>
    </source>
</evidence>
<accession>A0A9N9Q5E2</accession>
<evidence type="ECO:0000313" key="3">
    <source>
        <dbReference type="Proteomes" id="UP000701801"/>
    </source>
</evidence>
<feature type="region of interest" description="Disordered" evidence="1">
    <location>
        <begin position="1"/>
        <end position="20"/>
    </location>
</feature>
<sequence length="87" mass="9193">MSRASSRPSESQASLPASQASFLARESSTIIPALLELTPTTPRVGLGLGQVDEHSPSWLQRVVDAVIAPAGQEKRVADWSGGFSYLA</sequence>
<reference evidence="2" key="1">
    <citation type="submission" date="2021-07" db="EMBL/GenBank/DDBJ databases">
        <authorList>
            <person name="Durling M."/>
        </authorList>
    </citation>
    <scope>NUCLEOTIDE SEQUENCE</scope>
</reference>
<evidence type="ECO:0000313" key="2">
    <source>
        <dbReference type="EMBL" id="CAG8974281.1"/>
    </source>
</evidence>
<keyword evidence="3" id="KW-1185">Reference proteome</keyword>
<protein>
    <submittedName>
        <fullName evidence="2">Uncharacterized protein</fullName>
    </submittedName>
</protein>
<organism evidence="2 3">
    <name type="scientific">Hymenoscyphus albidus</name>
    <dbReference type="NCBI Taxonomy" id="595503"/>
    <lineage>
        <taxon>Eukaryota</taxon>
        <taxon>Fungi</taxon>
        <taxon>Dikarya</taxon>
        <taxon>Ascomycota</taxon>
        <taxon>Pezizomycotina</taxon>
        <taxon>Leotiomycetes</taxon>
        <taxon>Helotiales</taxon>
        <taxon>Helotiaceae</taxon>
        <taxon>Hymenoscyphus</taxon>
    </lineage>
</organism>
<proteinExistence type="predicted"/>
<dbReference type="AlphaFoldDB" id="A0A9N9Q5E2"/>
<name>A0A9N9Q5E2_9HELO</name>
<comment type="caution">
    <text evidence="2">The sequence shown here is derived from an EMBL/GenBank/DDBJ whole genome shotgun (WGS) entry which is preliminary data.</text>
</comment>
<dbReference type="EMBL" id="CAJVRM010000098">
    <property type="protein sequence ID" value="CAG8974281.1"/>
    <property type="molecule type" value="Genomic_DNA"/>
</dbReference>